<evidence type="ECO:0000313" key="4">
    <source>
        <dbReference type="Proteomes" id="UP000627838"/>
    </source>
</evidence>
<keyword evidence="1" id="KW-1133">Transmembrane helix</keyword>
<evidence type="ECO:0000256" key="1">
    <source>
        <dbReference type="SAM" id="Phobius"/>
    </source>
</evidence>
<reference evidence="3 4" key="1">
    <citation type="submission" date="2020-10" db="EMBL/GenBank/DDBJ databases">
        <title>Sequencing the genomes of 1000 actinobacteria strains.</title>
        <authorList>
            <person name="Klenk H.-P."/>
        </authorList>
    </citation>
    <scope>NUCLEOTIDE SEQUENCE [LARGE SCALE GENOMIC DNA]</scope>
    <source>
        <strain evidence="3 4">DSM 46744</strain>
    </source>
</reference>
<dbReference type="PANTHER" id="PTHR34351">
    <property type="entry name" value="SLR1927 PROTEIN-RELATED"/>
    <property type="match status" value="1"/>
</dbReference>
<organism evidence="3 4">
    <name type="scientific">Actinomadura algeriensis</name>
    <dbReference type="NCBI Taxonomy" id="1679523"/>
    <lineage>
        <taxon>Bacteria</taxon>
        <taxon>Bacillati</taxon>
        <taxon>Actinomycetota</taxon>
        <taxon>Actinomycetes</taxon>
        <taxon>Streptosporangiales</taxon>
        <taxon>Thermomonosporaceae</taxon>
        <taxon>Actinomadura</taxon>
    </lineage>
</organism>
<proteinExistence type="predicted"/>
<dbReference type="Pfam" id="PF01882">
    <property type="entry name" value="DUF58"/>
    <property type="match status" value="1"/>
</dbReference>
<feature type="transmembrane region" description="Helical" evidence="1">
    <location>
        <begin position="17"/>
        <end position="34"/>
    </location>
</feature>
<protein>
    <submittedName>
        <fullName evidence="3">Uncharacterized protein (DUF58 family)</fullName>
    </submittedName>
</protein>
<keyword evidence="1" id="KW-0812">Transmembrane</keyword>
<dbReference type="EMBL" id="JADBDZ010000001">
    <property type="protein sequence ID" value="MBE1532098.1"/>
    <property type="molecule type" value="Genomic_DNA"/>
</dbReference>
<keyword evidence="4" id="KW-1185">Reference proteome</keyword>
<gene>
    <name evidence="3" type="ORF">H4W34_001931</name>
</gene>
<feature type="domain" description="DUF58" evidence="2">
    <location>
        <begin position="193"/>
        <end position="233"/>
    </location>
</feature>
<accession>A0ABR9JNW2</accession>
<dbReference type="Proteomes" id="UP000627838">
    <property type="component" value="Unassembled WGS sequence"/>
</dbReference>
<dbReference type="RefSeq" id="WP_192758847.1">
    <property type="nucleotide sequence ID" value="NZ_JADBDZ010000001.1"/>
</dbReference>
<keyword evidence="1" id="KW-0472">Membrane</keyword>
<evidence type="ECO:0000259" key="2">
    <source>
        <dbReference type="Pfam" id="PF01882"/>
    </source>
</evidence>
<comment type="caution">
    <text evidence="3">The sequence shown here is derived from an EMBL/GenBank/DDBJ whole genome shotgun (WGS) entry which is preliminary data.</text>
</comment>
<evidence type="ECO:0000313" key="3">
    <source>
        <dbReference type="EMBL" id="MBE1532098.1"/>
    </source>
</evidence>
<name>A0ABR9JNW2_9ACTN</name>
<dbReference type="InterPro" id="IPR002881">
    <property type="entry name" value="DUF58"/>
</dbReference>
<sequence>MTFPAAPPGSRRPTRRGWGLLAAAAVLCGGGLGLGYLGPAVLGGLALPAFAAAVLLARPPGPVRVRRRVTATRVRAGEPVTVTLDLPPVRAAAAEHLTGPDGTAAFSLGTARRLRYEVTPGRRGVLEAGPLTLVRTDPLGLVRAARRADDAPVRILVHPRHHELAPAPAAGAGGRDTAAAVTRAADGAFAGLREHAPGDDVRRVHWRTSARRGRLMVREHADSPRPELTVLVDDRHGPAELDALAEVAASIVRTAPAELRLAGGGRATGGTVAHLDLLAEAAPRPGADFAGACAALRGGPPGRAIVLLSGRAAADAGIALAALAGRRAVSLVAVIGDGPLTAPPSAQVKVLQAADPAEFAERWNRFPRWPGDGT</sequence>
<dbReference type="PANTHER" id="PTHR34351:SF1">
    <property type="entry name" value="SLR1927 PROTEIN"/>
    <property type="match status" value="1"/>
</dbReference>